<comment type="caution">
    <text evidence="1">The sequence shown here is derived from an EMBL/GenBank/DDBJ whole genome shotgun (WGS) entry which is preliminary data.</text>
</comment>
<gene>
    <name evidence="1" type="ORF">LCGC14_2201380</name>
</gene>
<dbReference type="AlphaFoldDB" id="A0A0F9E3W7"/>
<name>A0A0F9E3W7_9ZZZZ</name>
<organism evidence="1">
    <name type="scientific">marine sediment metagenome</name>
    <dbReference type="NCBI Taxonomy" id="412755"/>
    <lineage>
        <taxon>unclassified sequences</taxon>
        <taxon>metagenomes</taxon>
        <taxon>ecological metagenomes</taxon>
    </lineage>
</organism>
<proteinExistence type="predicted"/>
<evidence type="ECO:0000313" key="1">
    <source>
        <dbReference type="EMBL" id="KKL60831.1"/>
    </source>
</evidence>
<sequence>MGELFNREISVNLGGKLIATRNADGESVPILRVVFDIELTLEKDPNTANLQIYNLKEQTRALVAEKNIRTTIEAGYVGRTSIIFDGALDFGSTKREGPDWITEFQSTDGGVDLRKARINESLKSGATIDQALQKAVSATGLGIGNALEKIKGGNIRGALESFSGGLVMSGSARDQITKILDASGYEWSVQQGQIQVLEPGGLIEK</sequence>
<accession>A0A0F9E3W7</accession>
<dbReference type="EMBL" id="LAZR01029019">
    <property type="protein sequence ID" value="KKL60831.1"/>
    <property type="molecule type" value="Genomic_DNA"/>
</dbReference>
<reference evidence="1" key="1">
    <citation type="journal article" date="2015" name="Nature">
        <title>Complex archaea that bridge the gap between prokaryotes and eukaryotes.</title>
        <authorList>
            <person name="Spang A."/>
            <person name="Saw J.H."/>
            <person name="Jorgensen S.L."/>
            <person name="Zaremba-Niedzwiedzka K."/>
            <person name="Martijn J."/>
            <person name="Lind A.E."/>
            <person name="van Eijk R."/>
            <person name="Schleper C."/>
            <person name="Guy L."/>
            <person name="Ettema T.J."/>
        </authorList>
    </citation>
    <scope>NUCLEOTIDE SEQUENCE</scope>
</reference>
<protein>
    <submittedName>
        <fullName evidence="1">Uncharacterized protein</fullName>
    </submittedName>
</protein>